<evidence type="ECO:0000313" key="1">
    <source>
        <dbReference type="EMBL" id="KAG0552271.1"/>
    </source>
</evidence>
<sequence>MSINGRQLLSPPHCCLAADAICLPLLPRRPYATTPRMRPCCPAVTASPCRAPSALPSHRRRTSAVWQCQVTTSSSPSCRRR</sequence>
<name>A0A921S5W9_SORBI</name>
<gene>
    <name evidence="1" type="ORF">BDA96_01G494200</name>
</gene>
<dbReference type="AlphaFoldDB" id="A0A921S5W9"/>
<reference evidence="1" key="2">
    <citation type="submission" date="2020-10" db="EMBL/GenBank/DDBJ databases">
        <authorList>
            <person name="Cooper E.A."/>
            <person name="Brenton Z.W."/>
            <person name="Flinn B.S."/>
            <person name="Jenkins J."/>
            <person name="Shu S."/>
            <person name="Flowers D."/>
            <person name="Luo F."/>
            <person name="Wang Y."/>
            <person name="Xia P."/>
            <person name="Barry K."/>
            <person name="Daum C."/>
            <person name="Lipzen A."/>
            <person name="Yoshinaga Y."/>
            <person name="Schmutz J."/>
            <person name="Saski C."/>
            <person name="Vermerris W."/>
            <person name="Kresovich S."/>
        </authorList>
    </citation>
    <scope>NUCLEOTIDE SEQUENCE</scope>
</reference>
<protein>
    <submittedName>
        <fullName evidence="1">Uncharacterized protein</fullName>
    </submittedName>
</protein>
<reference evidence="1" key="1">
    <citation type="journal article" date="2019" name="BMC Genomics">
        <title>A new reference genome for Sorghum bicolor reveals high levels of sequence similarity between sweet and grain genotypes: implications for the genetics of sugar metabolism.</title>
        <authorList>
            <person name="Cooper E.A."/>
            <person name="Brenton Z.W."/>
            <person name="Flinn B.S."/>
            <person name="Jenkins J."/>
            <person name="Shu S."/>
            <person name="Flowers D."/>
            <person name="Luo F."/>
            <person name="Wang Y."/>
            <person name="Xia P."/>
            <person name="Barry K."/>
            <person name="Daum C."/>
            <person name="Lipzen A."/>
            <person name="Yoshinaga Y."/>
            <person name="Schmutz J."/>
            <person name="Saski C."/>
            <person name="Vermerris W."/>
            <person name="Kresovich S."/>
        </authorList>
    </citation>
    <scope>NUCLEOTIDE SEQUENCE</scope>
</reference>
<dbReference type="Proteomes" id="UP000807115">
    <property type="component" value="Chromosome 1"/>
</dbReference>
<evidence type="ECO:0000313" key="2">
    <source>
        <dbReference type="Proteomes" id="UP000807115"/>
    </source>
</evidence>
<proteinExistence type="predicted"/>
<dbReference type="EMBL" id="CM027680">
    <property type="protein sequence ID" value="KAG0552271.1"/>
    <property type="molecule type" value="Genomic_DNA"/>
</dbReference>
<comment type="caution">
    <text evidence="1">The sequence shown here is derived from an EMBL/GenBank/DDBJ whole genome shotgun (WGS) entry which is preliminary data.</text>
</comment>
<accession>A0A921S5W9</accession>
<organism evidence="1 2">
    <name type="scientific">Sorghum bicolor</name>
    <name type="common">Sorghum</name>
    <name type="synonym">Sorghum vulgare</name>
    <dbReference type="NCBI Taxonomy" id="4558"/>
    <lineage>
        <taxon>Eukaryota</taxon>
        <taxon>Viridiplantae</taxon>
        <taxon>Streptophyta</taxon>
        <taxon>Embryophyta</taxon>
        <taxon>Tracheophyta</taxon>
        <taxon>Spermatophyta</taxon>
        <taxon>Magnoliopsida</taxon>
        <taxon>Liliopsida</taxon>
        <taxon>Poales</taxon>
        <taxon>Poaceae</taxon>
        <taxon>PACMAD clade</taxon>
        <taxon>Panicoideae</taxon>
        <taxon>Andropogonodae</taxon>
        <taxon>Andropogoneae</taxon>
        <taxon>Sorghinae</taxon>
        <taxon>Sorghum</taxon>
    </lineage>
</organism>